<accession>A0ABW3CED1</accession>
<name>A0ABW3CED1_9ACTN</name>
<keyword evidence="3" id="KW-1185">Reference proteome</keyword>
<organism evidence="2 3">
    <name type="scientific">Actinomadura adrarensis</name>
    <dbReference type="NCBI Taxonomy" id="1819600"/>
    <lineage>
        <taxon>Bacteria</taxon>
        <taxon>Bacillati</taxon>
        <taxon>Actinomycetota</taxon>
        <taxon>Actinomycetes</taxon>
        <taxon>Streptosporangiales</taxon>
        <taxon>Thermomonosporaceae</taxon>
        <taxon>Actinomadura</taxon>
    </lineage>
</organism>
<proteinExistence type="predicted"/>
<feature type="non-terminal residue" evidence="2">
    <location>
        <position position="86"/>
    </location>
</feature>
<comment type="caution">
    <text evidence="2">The sequence shown here is derived from an EMBL/GenBank/DDBJ whole genome shotgun (WGS) entry which is preliminary data.</text>
</comment>
<protein>
    <submittedName>
        <fullName evidence="2">Uncharacterized protein</fullName>
    </submittedName>
</protein>
<dbReference type="EMBL" id="JBHTIR010000935">
    <property type="protein sequence ID" value="MFD0851956.1"/>
    <property type="molecule type" value="Genomic_DNA"/>
</dbReference>
<feature type="region of interest" description="Disordered" evidence="1">
    <location>
        <begin position="1"/>
        <end position="24"/>
    </location>
</feature>
<evidence type="ECO:0000313" key="3">
    <source>
        <dbReference type="Proteomes" id="UP001597083"/>
    </source>
</evidence>
<dbReference type="Proteomes" id="UP001597083">
    <property type="component" value="Unassembled WGS sequence"/>
</dbReference>
<sequence length="86" mass="9923">MVHIVHHENGPWTLRDEDESTHAPGPERLWNESYYFDFALPDGSLAGYVRLGLYPNWDRAWYWACVTGPDRPLVIIADNFAPLPEP</sequence>
<reference evidence="3" key="1">
    <citation type="journal article" date="2019" name="Int. J. Syst. Evol. Microbiol.">
        <title>The Global Catalogue of Microorganisms (GCM) 10K type strain sequencing project: providing services to taxonomists for standard genome sequencing and annotation.</title>
        <authorList>
            <consortium name="The Broad Institute Genomics Platform"/>
            <consortium name="The Broad Institute Genome Sequencing Center for Infectious Disease"/>
            <person name="Wu L."/>
            <person name="Ma J."/>
        </authorList>
    </citation>
    <scope>NUCLEOTIDE SEQUENCE [LARGE SCALE GENOMIC DNA]</scope>
    <source>
        <strain evidence="3">JCM 31696</strain>
    </source>
</reference>
<evidence type="ECO:0000313" key="2">
    <source>
        <dbReference type="EMBL" id="MFD0851956.1"/>
    </source>
</evidence>
<evidence type="ECO:0000256" key="1">
    <source>
        <dbReference type="SAM" id="MobiDB-lite"/>
    </source>
</evidence>
<gene>
    <name evidence="2" type="ORF">ACFQ07_06970</name>
</gene>